<dbReference type="OrthoDB" id="9940972at2759"/>
<dbReference type="Gramene" id="mRNA:HanXRQr2_Chr15g0683051">
    <property type="protein sequence ID" value="mRNA:HanXRQr2_Chr15g0683051"/>
    <property type="gene ID" value="HanXRQr2_Chr15g0683051"/>
</dbReference>
<organism evidence="8 9">
    <name type="scientific">Helianthus annuus</name>
    <name type="common">Common sunflower</name>
    <dbReference type="NCBI Taxonomy" id="4232"/>
    <lineage>
        <taxon>Eukaryota</taxon>
        <taxon>Viridiplantae</taxon>
        <taxon>Streptophyta</taxon>
        <taxon>Embryophyta</taxon>
        <taxon>Tracheophyta</taxon>
        <taxon>Spermatophyta</taxon>
        <taxon>Magnoliopsida</taxon>
        <taxon>eudicotyledons</taxon>
        <taxon>Gunneridae</taxon>
        <taxon>Pentapetalae</taxon>
        <taxon>asterids</taxon>
        <taxon>campanulids</taxon>
        <taxon>Asterales</taxon>
        <taxon>Asteraceae</taxon>
        <taxon>Asteroideae</taxon>
        <taxon>Heliantheae alliance</taxon>
        <taxon>Heliantheae</taxon>
        <taxon>Helianthus</taxon>
    </lineage>
</organism>
<proteinExistence type="inferred from homology"/>
<evidence type="ECO:0000256" key="4">
    <source>
        <dbReference type="ARBA" id="ARBA00023306"/>
    </source>
</evidence>
<dbReference type="PANTHER" id="PTHR46776">
    <property type="entry name" value="CYCLIN-DEPENDENT KINASE INHIBITOR 4-RELATED"/>
    <property type="match status" value="1"/>
</dbReference>
<protein>
    <submittedName>
        <fullName evidence="7 8">Cyclin-dependent kinase inhibitor</fullName>
    </submittedName>
</protein>
<reference evidence="8" key="2">
    <citation type="submission" date="2017-02" db="EMBL/GenBank/DDBJ databases">
        <title>Sunflower complete genome.</title>
        <authorList>
            <person name="Langlade N."/>
            <person name="Munos S."/>
        </authorList>
    </citation>
    <scope>NUCLEOTIDE SEQUENCE [LARGE SCALE GENOMIC DNA]</scope>
    <source>
        <tissue evidence="8">Leaves</tissue>
    </source>
</reference>
<name>A0A251S6W3_HELAN</name>
<dbReference type="GO" id="GO:0051726">
    <property type="term" value="P:regulation of cell cycle"/>
    <property type="evidence" value="ECO:0007669"/>
    <property type="project" value="InterPro"/>
</dbReference>
<keyword evidence="9" id="KW-1185">Reference proteome</keyword>
<feature type="compositionally biased region" description="Polar residues" evidence="5">
    <location>
        <begin position="15"/>
        <end position="26"/>
    </location>
</feature>
<evidence type="ECO:0000313" key="7">
    <source>
        <dbReference type="EMBL" id="KAF5763669.1"/>
    </source>
</evidence>
<dbReference type="GO" id="GO:0005634">
    <property type="term" value="C:nucleus"/>
    <property type="evidence" value="ECO:0000318"/>
    <property type="project" value="GO_Central"/>
</dbReference>
<dbReference type="Proteomes" id="UP000215914">
    <property type="component" value="Chromosome 15"/>
</dbReference>
<evidence type="ECO:0000256" key="3">
    <source>
        <dbReference type="ARBA" id="ARBA00023013"/>
    </source>
</evidence>
<evidence type="ECO:0000256" key="5">
    <source>
        <dbReference type="SAM" id="MobiDB-lite"/>
    </source>
</evidence>
<evidence type="ECO:0000313" key="8">
    <source>
        <dbReference type="EMBL" id="OTF94584.1"/>
    </source>
</evidence>
<dbReference type="GO" id="GO:0005654">
    <property type="term" value="C:nucleoplasm"/>
    <property type="evidence" value="ECO:0007669"/>
    <property type="project" value="UniProtKB-SubCell"/>
</dbReference>
<dbReference type="GO" id="GO:0004861">
    <property type="term" value="F:cyclin-dependent protein serine/threonine kinase inhibitor activity"/>
    <property type="evidence" value="ECO:0000318"/>
    <property type="project" value="GO_Central"/>
</dbReference>
<dbReference type="EMBL" id="MNCJ02000330">
    <property type="protein sequence ID" value="KAF5763669.1"/>
    <property type="molecule type" value="Genomic_DNA"/>
</dbReference>
<keyword evidence="3" id="KW-0649">Protein kinase inhibitor</keyword>
<dbReference type="Gene3D" id="4.10.365.10">
    <property type="entry name" value="p27"/>
    <property type="match status" value="1"/>
</dbReference>
<reference evidence="7 9" key="1">
    <citation type="journal article" date="2017" name="Nature">
        <title>The sunflower genome provides insights into oil metabolism, flowering and Asterid evolution.</title>
        <authorList>
            <person name="Badouin H."/>
            <person name="Gouzy J."/>
            <person name="Grassa C.J."/>
            <person name="Murat F."/>
            <person name="Staton S.E."/>
            <person name="Cottret L."/>
            <person name="Lelandais-Briere C."/>
            <person name="Owens G.L."/>
            <person name="Carrere S."/>
            <person name="Mayjonade B."/>
            <person name="Legrand L."/>
            <person name="Gill N."/>
            <person name="Kane N.C."/>
            <person name="Bowers J.E."/>
            <person name="Hubner S."/>
            <person name="Bellec A."/>
            <person name="Berard A."/>
            <person name="Berges H."/>
            <person name="Blanchet N."/>
            <person name="Boniface M.C."/>
            <person name="Brunel D."/>
            <person name="Catrice O."/>
            <person name="Chaidir N."/>
            <person name="Claudel C."/>
            <person name="Donnadieu C."/>
            <person name="Faraut T."/>
            <person name="Fievet G."/>
            <person name="Helmstetter N."/>
            <person name="King M."/>
            <person name="Knapp S.J."/>
            <person name="Lai Z."/>
            <person name="Le Paslier M.C."/>
            <person name="Lippi Y."/>
            <person name="Lorenzon L."/>
            <person name="Mandel J.R."/>
            <person name="Marage G."/>
            <person name="Marchand G."/>
            <person name="Marquand E."/>
            <person name="Bret-Mestries E."/>
            <person name="Morien E."/>
            <person name="Nambeesan S."/>
            <person name="Nguyen T."/>
            <person name="Pegot-Espagnet P."/>
            <person name="Pouilly N."/>
            <person name="Raftis F."/>
            <person name="Sallet E."/>
            <person name="Schiex T."/>
            <person name="Thomas J."/>
            <person name="Vandecasteele C."/>
            <person name="Vares D."/>
            <person name="Vear F."/>
            <person name="Vautrin S."/>
            <person name="Crespi M."/>
            <person name="Mangin B."/>
            <person name="Burke J.M."/>
            <person name="Salse J."/>
            <person name="Munos S."/>
            <person name="Vincourt P."/>
            <person name="Rieseberg L.H."/>
            <person name="Langlade N.B."/>
        </authorList>
    </citation>
    <scope>NUCLEOTIDE SEQUENCE [LARGE SCALE GENOMIC DNA]</scope>
    <source>
        <strain evidence="9">cv. SF193</strain>
        <tissue evidence="7">Leaves</tissue>
    </source>
</reference>
<gene>
    <name evidence="8" type="ORF">HannXRQ_Chr15g0473711</name>
    <name evidence="7" type="ORF">HanXRQr2_Chr15g0683051</name>
</gene>
<evidence type="ECO:0000256" key="2">
    <source>
        <dbReference type="ARBA" id="ARBA00010274"/>
    </source>
</evidence>
<feature type="region of interest" description="Disordered" evidence="5">
    <location>
        <begin position="1"/>
        <end position="26"/>
    </location>
</feature>
<feature type="region of interest" description="Disordered" evidence="5">
    <location>
        <begin position="51"/>
        <end position="96"/>
    </location>
</feature>
<dbReference type="EMBL" id="CM007904">
    <property type="protein sequence ID" value="OTF94584.1"/>
    <property type="molecule type" value="Genomic_DNA"/>
</dbReference>
<feature type="domain" description="Cyclin-dependent kinase inhibitor" evidence="6">
    <location>
        <begin position="164"/>
        <end position="206"/>
    </location>
</feature>
<comment type="similarity">
    <text evidence="2">Belongs to the CDI family. ICK/KRP subfamily.</text>
</comment>
<evidence type="ECO:0000256" key="1">
    <source>
        <dbReference type="ARBA" id="ARBA00004642"/>
    </source>
</evidence>
<evidence type="ECO:0000259" key="6">
    <source>
        <dbReference type="Pfam" id="PF02234"/>
    </source>
</evidence>
<dbReference type="InterPro" id="IPR044275">
    <property type="entry name" value="KRP"/>
</dbReference>
<comment type="subcellular location">
    <subcellularLocation>
        <location evidence="1">Nucleus</location>
        <location evidence="1">Nucleoplasm</location>
    </subcellularLocation>
</comment>
<reference evidence="7" key="3">
    <citation type="submission" date="2020-06" db="EMBL/GenBank/DDBJ databases">
        <title>Helianthus annuus Genome sequencing and assembly Release 2.</title>
        <authorList>
            <person name="Gouzy J."/>
            <person name="Langlade N."/>
            <person name="Munos S."/>
        </authorList>
    </citation>
    <scope>NUCLEOTIDE SEQUENCE</scope>
    <source>
        <tissue evidence="7">Leaves</tissue>
    </source>
</reference>
<dbReference type="AlphaFoldDB" id="A0A251S6W3"/>
<keyword evidence="4" id="KW-0131">Cell cycle</keyword>
<dbReference type="GO" id="GO:0045740">
    <property type="term" value="P:positive regulation of DNA replication"/>
    <property type="evidence" value="ECO:0000318"/>
    <property type="project" value="GO_Central"/>
</dbReference>
<feature type="compositionally biased region" description="Polar residues" evidence="5">
    <location>
        <begin position="59"/>
        <end position="74"/>
    </location>
</feature>
<sequence>MMTGATAVEDAAGEKSQTSTLLHNTTEKLQFTDLEESVKLKFHPYRKPRNEIKAGSVSPEITTEIPSSVISSRRTLPRTGATAVDKHPGEKSPTPTLIQITTEKDSRRPCVAAGCLSFNHSKKLQFTDSENNIKLKFHPYRKESVSPEMITANPATVTSSRRTVPAAEIEEFFVSAEKERQKRFKDKYNYDIVKDTPLEGRFEWIQLKP</sequence>
<dbReference type="Pfam" id="PF02234">
    <property type="entry name" value="CDI"/>
    <property type="match status" value="1"/>
</dbReference>
<accession>A0A251S6W3</accession>
<evidence type="ECO:0000313" key="9">
    <source>
        <dbReference type="Proteomes" id="UP000215914"/>
    </source>
</evidence>
<dbReference type="InterPro" id="IPR044898">
    <property type="entry name" value="CDI_dom_sf"/>
</dbReference>
<dbReference type="InterPro" id="IPR003175">
    <property type="entry name" value="CDI_dom"/>
</dbReference>
<dbReference type="InParanoid" id="A0A251S6W3"/>